<dbReference type="NCBIfam" id="NF004612">
    <property type="entry name" value="PRK05943.1"/>
    <property type="match status" value="1"/>
</dbReference>
<evidence type="ECO:0000256" key="2">
    <source>
        <dbReference type="ARBA" id="ARBA00022884"/>
    </source>
</evidence>
<feature type="compositionally biased region" description="Acidic residues" evidence="6">
    <location>
        <begin position="197"/>
        <end position="213"/>
    </location>
</feature>
<feature type="domain" description="Large ribosomal subunit protein bL25 L25" evidence="7">
    <location>
        <begin position="6"/>
        <end position="94"/>
    </location>
</feature>
<dbReference type="SUPFAM" id="SSF50715">
    <property type="entry name" value="Ribosomal protein L25-like"/>
    <property type="match status" value="1"/>
</dbReference>
<name>A0A1G8X4S1_9GAMM</name>
<accession>A0A1G8X4S1</accession>
<dbReference type="PANTHER" id="PTHR33284">
    <property type="entry name" value="RIBOSOMAL PROTEIN L25/GLN-TRNA SYNTHETASE, ANTI-CODON-BINDING DOMAIN-CONTAINING PROTEIN"/>
    <property type="match status" value="1"/>
</dbReference>
<proteinExistence type="inferred from homology"/>
<keyword evidence="2 5" id="KW-0694">RNA-binding</keyword>
<dbReference type="Pfam" id="PF14693">
    <property type="entry name" value="Ribosomal_TL5_C"/>
    <property type="match status" value="1"/>
</dbReference>
<dbReference type="NCBIfam" id="TIGR00731">
    <property type="entry name" value="bL25_bact_ctc"/>
    <property type="match status" value="1"/>
</dbReference>
<dbReference type="CDD" id="cd00495">
    <property type="entry name" value="Ribosomal_L25_TL5_CTC"/>
    <property type="match status" value="1"/>
</dbReference>
<comment type="subunit">
    <text evidence="5">Part of the 50S ribosomal subunit; part of the 5S rRNA/L5/L18/L25 subcomplex. Contacts the 5S rRNA. Binds to the 5S rRNA independently of L5 and L18.</text>
</comment>
<dbReference type="InterPro" id="IPR001021">
    <property type="entry name" value="Ribosomal_bL25_long"/>
</dbReference>
<dbReference type="GO" id="GO:0006412">
    <property type="term" value="P:translation"/>
    <property type="evidence" value="ECO:0007669"/>
    <property type="project" value="UniProtKB-UniRule"/>
</dbReference>
<evidence type="ECO:0000259" key="8">
    <source>
        <dbReference type="Pfam" id="PF14693"/>
    </source>
</evidence>
<sequence length="213" mass="23137">MSDFTLNATVRSDEGKGASRRLRREEGRVPAIVYGGKAKPTSISLLAKEMWKALEDESFFSSVLTLEIDGKKESVILRDLQRHPAQQILLHADFQRVSANTKVHLKVPLHFLNEDSCKGVKAGGIVSHTLNELEISAPASKLPEFIEVDLANLEMDGTIHISDIKLPAGVESVDLAHGEDHDLVVASVHKPRGAIEAEGEEGEGEAEGESGEE</sequence>
<dbReference type="InterPro" id="IPR037121">
    <property type="entry name" value="Ribosomal_bL25_C"/>
</dbReference>
<feature type="region of interest" description="Disordered" evidence="6">
    <location>
        <begin position="191"/>
        <end position="213"/>
    </location>
</feature>
<dbReference type="OrthoDB" id="9806411at2"/>
<dbReference type="Proteomes" id="UP000199305">
    <property type="component" value="Unassembled WGS sequence"/>
</dbReference>
<dbReference type="RefSeq" id="WP_091509287.1">
    <property type="nucleotide sequence ID" value="NZ_FNFH01000002.1"/>
</dbReference>
<protein>
    <recommendedName>
        <fullName evidence="5">Large ribosomal subunit protein bL25</fullName>
    </recommendedName>
    <alternativeName>
        <fullName evidence="5">General stress protein CTC</fullName>
    </alternativeName>
</protein>
<dbReference type="PANTHER" id="PTHR33284:SF1">
    <property type="entry name" value="RIBOSOMAL PROTEIN L25_GLN-TRNA SYNTHETASE, ANTI-CODON-BINDING DOMAIN-CONTAINING PROTEIN"/>
    <property type="match status" value="1"/>
</dbReference>
<dbReference type="Gene3D" id="2.40.240.10">
    <property type="entry name" value="Ribosomal Protein L25, Chain P"/>
    <property type="match status" value="1"/>
</dbReference>
<dbReference type="NCBIfam" id="NF004130">
    <property type="entry name" value="PRK05618.1-5"/>
    <property type="match status" value="1"/>
</dbReference>
<evidence type="ECO:0000259" key="7">
    <source>
        <dbReference type="Pfam" id="PF01386"/>
    </source>
</evidence>
<evidence type="ECO:0000256" key="4">
    <source>
        <dbReference type="ARBA" id="ARBA00023274"/>
    </source>
</evidence>
<comment type="function">
    <text evidence="5">This is one of the proteins that binds to the 5S RNA in the ribosome where it forms part of the central protuberance.</text>
</comment>
<dbReference type="GO" id="GO:0022625">
    <property type="term" value="C:cytosolic large ribosomal subunit"/>
    <property type="evidence" value="ECO:0007669"/>
    <property type="project" value="TreeGrafter"/>
</dbReference>
<dbReference type="GO" id="GO:0003735">
    <property type="term" value="F:structural constituent of ribosome"/>
    <property type="evidence" value="ECO:0007669"/>
    <property type="project" value="InterPro"/>
</dbReference>
<dbReference type="InterPro" id="IPR020056">
    <property type="entry name" value="Rbsml_bL25/Gln-tRNA_synth_N"/>
</dbReference>
<keyword evidence="3 5" id="KW-0689">Ribosomal protein</keyword>
<dbReference type="Pfam" id="PF01386">
    <property type="entry name" value="Ribosomal_L25p"/>
    <property type="match status" value="1"/>
</dbReference>
<dbReference type="InterPro" id="IPR029751">
    <property type="entry name" value="Ribosomal_L25_dom"/>
</dbReference>
<keyword evidence="10" id="KW-1185">Reference proteome</keyword>
<dbReference type="InterPro" id="IPR020057">
    <property type="entry name" value="Ribosomal_bL25_b-dom"/>
</dbReference>
<keyword evidence="1 5" id="KW-0699">rRNA-binding</keyword>
<evidence type="ECO:0000256" key="6">
    <source>
        <dbReference type="SAM" id="MobiDB-lite"/>
    </source>
</evidence>
<evidence type="ECO:0000256" key="1">
    <source>
        <dbReference type="ARBA" id="ARBA00022730"/>
    </source>
</evidence>
<organism evidence="9 10">
    <name type="scientific">Microbulbifer yueqingensis</name>
    <dbReference type="NCBI Taxonomy" id="658219"/>
    <lineage>
        <taxon>Bacteria</taxon>
        <taxon>Pseudomonadati</taxon>
        <taxon>Pseudomonadota</taxon>
        <taxon>Gammaproteobacteria</taxon>
        <taxon>Cellvibrionales</taxon>
        <taxon>Microbulbiferaceae</taxon>
        <taxon>Microbulbifer</taxon>
    </lineage>
</organism>
<gene>
    <name evidence="5" type="primary">rplY</name>
    <name evidence="5" type="synonym">ctc</name>
    <name evidence="9" type="ORF">SAMN05216212_0957</name>
</gene>
<dbReference type="STRING" id="658219.SAMN05216212_0957"/>
<dbReference type="Gene3D" id="2.170.120.20">
    <property type="entry name" value="Ribosomal protein L25, beta domain"/>
    <property type="match status" value="1"/>
</dbReference>
<feature type="domain" description="Large ribosomal subunit protein bL25 beta" evidence="8">
    <location>
        <begin position="102"/>
        <end position="192"/>
    </location>
</feature>
<dbReference type="InterPro" id="IPR011035">
    <property type="entry name" value="Ribosomal_bL25/Gln-tRNA_synth"/>
</dbReference>
<dbReference type="InterPro" id="IPR020930">
    <property type="entry name" value="Ribosomal_uL5_bac-type"/>
</dbReference>
<keyword evidence="4 5" id="KW-0687">Ribonucleoprotein</keyword>
<dbReference type="HAMAP" id="MF_01334">
    <property type="entry name" value="Ribosomal_bL25_CTC"/>
    <property type="match status" value="1"/>
</dbReference>
<dbReference type="NCBIfam" id="NF004128">
    <property type="entry name" value="PRK05618.1-2"/>
    <property type="match status" value="1"/>
</dbReference>
<dbReference type="EMBL" id="FNFH01000002">
    <property type="protein sequence ID" value="SDJ85357.1"/>
    <property type="molecule type" value="Genomic_DNA"/>
</dbReference>
<evidence type="ECO:0000256" key="3">
    <source>
        <dbReference type="ARBA" id="ARBA00022980"/>
    </source>
</evidence>
<reference evidence="10" key="1">
    <citation type="submission" date="2016-10" db="EMBL/GenBank/DDBJ databases">
        <authorList>
            <person name="Varghese N."/>
            <person name="Submissions S."/>
        </authorList>
    </citation>
    <scope>NUCLEOTIDE SEQUENCE [LARGE SCALE GENOMIC DNA]</scope>
    <source>
        <strain evidence="10">CGMCC 1.10658</strain>
    </source>
</reference>
<evidence type="ECO:0000313" key="10">
    <source>
        <dbReference type="Proteomes" id="UP000199305"/>
    </source>
</evidence>
<dbReference type="AlphaFoldDB" id="A0A1G8X4S1"/>
<evidence type="ECO:0000256" key="5">
    <source>
        <dbReference type="HAMAP-Rule" id="MF_01334"/>
    </source>
</evidence>
<dbReference type="GO" id="GO:0008097">
    <property type="term" value="F:5S rRNA binding"/>
    <property type="evidence" value="ECO:0007669"/>
    <property type="project" value="InterPro"/>
</dbReference>
<evidence type="ECO:0000313" key="9">
    <source>
        <dbReference type="EMBL" id="SDJ85357.1"/>
    </source>
</evidence>
<comment type="similarity">
    <text evidence="5">Belongs to the bacterial ribosomal protein bL25 family. CTC subfamily.</text>
</comment>